<dbReference type="SUPFAM" id="SSF52540">
    <property type="entry name" value="P-loop containing nucleoside triphosphate hydrolases"/>
    <property type="match status" value="1"/>
</dbReference>
<evidence type="ECO:0000256" key="1">
    <source>
        <dbReference type="ARBA" id="ARBA00004429"/>
    </source>
</evidence>
<dbReference type="InterPro" id="IPR027417">
    <property type="entry name" value="P-loop_NTPase"/>
</dbReference>
<evidence type="ECO:0000256" key="10">
    <source>
        <dbReference type="ARBA" id="ARBA00023455"/>
    </source>
</evidence>
<keyword evidence="2" id="KW-0813">Transport</keyword>
<evidence type="ECO:0000256" key="7">
    <source>
        <dbReference type="ARBA" id="ARBA00022840"/>
    </source>
</evidence>
<evidence type="ECO:0000259" key="12">
    <source>
        <dbReference type="PROSITE" id="PS50893"/>
    </source>
</evidence>
<comment type="caution">
    <text evidence="14">The sequence shown here is derived from an EMBL/GenBank/DDBJ whole genome shotgun (WGS) entry which is preliminary data.</text>
</comment>
<dbReference type="InterPro" id="IPR017871">
    <property type="entry name" value="ABC_transporter-like_CS"/>
</dbReference>
<evidence type="ECO:0000256" key="3">
    <source>
        <dbReference type="ARBA" id="ARBA00022475"/>
    </source>
</evidence>
<protein>
    <submittedName>
        <fullName evidence="14">Putative ABC transporter permease/ATP-binding protein</fullName>
    </submittedName>
</protein>
<feature type="domain" description="ABC transporter" evidence="12">
    <location>
        <begin position="344"/>
        <end position="579"/>
    </location>
</feature>
<sequence>MSDAAPTTVRTLYAGYRRVTSWQGSTRMRRALQLCLLVGLVEGAAMVALMPAATTLATGDTSWGLGLEHWLTVLAGLAVVSFVARYALAMNSYHGAVDAMRAVHHGLGAQIATLPLGWFPSTFAAHASRLVTEGMMMLAGTLAHIVPVLAIDVTVSAVLLIGAWAWHPLLGAALTTSVPVYLLIGAVARRCSNRGQRILDPTEVELADRIVEFARCQGALRAAGRSADHAPLIAAQQANATAAVRHLWWSVLANLLLGGMTQGIIVSLIVLSGILSADGALDPITAVAIIGICLKFTGNLESLSGQIIGTEVQRDTLCHIDHILDASPLPEPDTSAPTPTPGSIELDRVTFGYLPERPVLKDLSLTIPARTMTALVGPSGCGKSTVTRLIGRFHDVDSGTVRVDGADIRELTTPDLMSRLSLVFQDVYLFDDTLRANIAVGRENATDAEIDRAADLAGVTEIVRRLPDGWHTQVGEGGRALSGGERQRVSIARALLKDAPIVLFDEATSALDPENEDNVVRAIEDLRCRSTLLVIAHRLDTVRRADRIVVLTAEGRIAQQGTHTELVDAPGPYRDFWQERTRAVGWRLV</sequence>
<evidence type="ECO:0000313" key="14">
    <source>
        <dbReference type="EMBL" id="GAB77023.1"/>
    </source>
</evidence>
<comment type="subcellular location">
    <subcellularLocation>
        <location evidence="1">Cell inner membrane</location>
        <topology evidence="1">Multi-pass membrane protein</topology>
    </subcellularLocation>
</comment>
<feature type="transmembrane region" description="Helical" evidence="11">
    <location>
        <begin position="255"/>
        <end position="275"/>
    </location>
</feature>
<dbReference type="GO" id="GO:0140359">
    <property type="term" value="F:ABC-type transporter activity"/>
    <property type="evidence" value="ECO:0007669"/>
    <property type="project" value="InterPro"/>
</dbReference>
<dbReference type="Proteomes" id="UP000008495">
    <property type="component" value="Unassembled WGS sequence"/>
</dbReference>
<keyword evidence="4" id="KW-0997">Cell inner membrane</keyword>
<dbReference type="GO" id="GO:0034040">
    <property type="term" value="F:ATPase-coupled lipid transmembrane transporter activity"/>
    <property type="evidence" value="ECO:0007669"/>
    <property type="project" value="TreeGrafter"/>
</dbReference>
<dbReference type="InterPro" id="IPR003439">
    <property type="entry name" value="ABC_transporter-like_ATP-bd"/>
</dbReference>
<dbReference type="PROSITE" id="PS50929">
    <property type="entry name" value="ABC_TM1F"/>
    <property type="match status" value="1"/>
</dbReference>
<dbReference type="GO" id="GO:0005886">
    <property type="term" value="C:plasma membrane"/>
    <property type="evidence" value="ECO:0007669"/>
    <property type="project" value="UniProtKB-SubCell"/>
</dbReference>
<dbReference type="OrthoDB" id="9806127at2"/>
<dbReference type="Pfam" id="PF00005">
    <property type="entry name" value="ABC_tran"/>
    <property type="match status" value="1"/>
</dbReference>
<dbReference type="RefSeq" id="WP_006501775.1">
    <property type="nucleotide sequence ID" value="NZ_BAGZ01000004.1"/>
</dbReference>
<evidence type="ECO:0000256" key="2">
    <source>
        <dbReference type="ARBA" id="ARBA00022448"/>
    </source>
</evidence>
<dbReference type="GO" id="GO:0005524">
    <property type="term" value="F:ATP binding"/>
    <property type="evidence" value="ECO:0007669"/>
    <property type="project" value="UniProtKB-KW"/>
</dbReference>
<dbReference type="Gene3D" id="3.40.50.300">
    <property type="entry name" value="P-loop containing nucleotide triphosphate hydrolases"/>
    <property type="match status" value="1"/>
</dbReference>
<evidence type="ECO:0000256" key="4">
    <source>
        <dbReference type="ARBA" id="ARBA00022519"/>
    </source>
</evidence>
<dbReference type="PANTHER" id="PTHR24221">
    <property type="entry name" value="ATP-BINDING CASSETTE SUB-FAMILY B"/>
    <property type="match status" value="1"/>
</dbReference>
<dbReference type="GO" id="GO:0016887">
    <property type="term" value="F:ATP hydrolysis activity"/>
    <property type="evidence" value="ECO:0007669"/>
    <property type="project" value="InterPro"/>
</dbReference>
<reference evidence="14 15" key="1">
    <citation type="submission" date="2012-08" db="EMBL/GenBank/DDBJ databases">
        <title>Whole genome shotgun sequence of Austwickia chelonae NBRC 105200.</title>
        <authorList>
            <person name="Yoshida I."/>
            <person name="Hosoyama A."/>
            <person name="Tsuchikane K."/>
            <person name="Katsumata H."/>
            <person name="Ando Y."/>
            <person name="Ohji S."/>
            <person name="Hamada M."/>
            <person name="Tamura T."/>
            <person name="Yamazoe A."/>
            <person name="Yamazaki S."/>
            <person name="Fujita N."/>
        </authorList>
    </citation>
    <scope>NUCLEOTIDE SEQUENCE [LARGE SCALE GENOMIC DNA]</scope>
    <source>
        <strain evidence="14 15">NBRC 105200</strain>
    </source>
</reference>
<dbReference type="InterPro" id="IPR003593">
    <property type="entry name" value="AAA+_ATPase"/>
</dbReference>
<evidence type="ECO:0000256" key="8">
    <source>
        <dbReference type="ARBA" id="ARBA00022989"/>
    </source>
</evidence>
<evidence type="ECO:0000256" key="5">
    <source>
        <dbReference type="ARBA" id="ARBA00022692"/>
    </source>
</evidence>
<organism evidence="14 15">
    <name type="scientific">Austwickia chelonae NBRC 105200</name>
    <dbReference type="NCBI Taxonomy" id="1184607"/>
    <lineage>
        <taxon>Bacteria</taxon>
        <taxon>Bacillati</taxon>
        <taxon>Actinomycetota</taxon>
        <taxon>Actinomycetes</taxon>
        <taxon>Micrococcales</taxon>
        <taxon>Dermatophilaceae</taxon>
        <taxon>Austwickia</taxon>
    </lineage>
</organism>
<evidence type="ECO:0000259" key="13">
    <source>
        <dbReference type="PROSITE" id="PS50929"/>
    </source>
</evidence>
<dbReference type="FunFam" id="3.40.50.300:FF:000221">
    <property type="entry name" value="Multidrug ABC transporter ATP-binding protein"/>
    <property type="match status" value="1"/>
</dbReference>
<accession>K6V4H7</accession>
<evidence type="ECO:0000256" key="11">
    <source>
        <dbReference type="SAM" id="Phobius"/>
    </source>
</evidence>
<feature type="domain" description="ABC transmembrane type-1" evidence="13">
    <location>
        <begin position="34"/>
        <end position="307"/>
    </location>
</feature>
<comment type="similarity">
    <text evidence="10">Belongs to the ABC transporter superfamily. Siderophore-Fe(3+) uptake transporter (SIUT) (TC 3.A.1.21) family.</text>
</comment>
<keyword evidence="9 11" id="KW-0472">Membrane</keyword>
<evidence type="ECO:0000313" key="15">
    <source>
        <dbReference type="Proteomes" id="UP000008495"/>
    </source>
</evidence>
<feature type="transmembrane region" description="Helical" evidence="11">
    <location>
        <begin position="138"/>
        <end position="163"/>
    </location>
</feature>
<dbReference type="SUPFAM" id="SSF90123">
    <property type="entry name" value="ABC transporter transmembrane region"/>
    <property type="match status" value="1"/>
</dbReference>
<dbReference type="EMBL" id="BAGZ01000004">
    <property type="protein sequence ID" value="GAB77023.1"/>
    <property type="molecule type" value="Genomic_DNA"/>
</dbReference>
<keyword evidence="15" id="KW-1185">Reference proteome</keyword>
<keyword evidence="8 11" id="KW-1133">Transmembrane helix</keyword>
<dbReference type="eggNOG" id="COG1132">
    <property type="taxonomic scope" value="Bacteria"/>
</dbReference>
<proteinExistence type="inferred from homology"/>
<dbReference type="PANTHER" id="PTHR24221:SF654">
    <property type="entry name" value="ATP-BINDING CASSETTE SUB-FAMILY B MEMBER 6"/>
    <property type="match status" value="1"/>
</dbReference>
<dbReference type="AlphaFoldDB" id="K6V4H7"/>
<evidence type="ECO:0000256" key="6">
    <source>
        <dbReference type="ARBA" id="ARBA00022741"/>
    </source>
</evidence>
<feature type="transmembrane region" description="Helical" evidence="11">
    <location>
        <begin position="31"/>
        <end position="50"/>
    </location>
</feature>
<dbReference type="InterPro" id="IPR039421">
    <property type="entry name" value="Type_1_exporter"/>
</dbReference>
<dbReference type="PROSITE" id="PS50893">
    <property type="entry name" value="ABC_TRANSPORTER_2"/>
    <property type="match status" value="1"/>
</dbReference>
<dbReference type="STRING" id="100225.SAMN05421595_2160"/>
<keyword evidence="3" id="KW-1003">Cell membrane</keyword>
<dbReference type="InterPro" id="IPR011527">
    <property type="entry name" value="ABC1_TM_dom"/>
</dbReference>
<gene>
    <name evidence="14" type="ORF">AUCHE_04_00640</name>
</gene>
<feature type="transmembrane region" description="Helical" evidence="11">
    <location>
        <begin position="169"/>
        <end position="188"/>
    </location>
</feature>
<name>K6V4H7_9MICO</name>
<evidence type="ECO:0000256" key="9">
    <source>
        <dbReference type="ARBA" id="ARBA00023136"/>
    </source>
</evidence>
<dbReference type="Gene3D" id="1.20.1560.10">
    <property type="entry name" value="ABC transporter type 1, transmembrane domain"/>
    <property type="match status" value="1"/>
</dbReference>
<keyword evidence="5 11" id="KW-0812">Transmembrane</keyword>
<keyword evidence="7 14" id="KW-0067">ATP-binding</keyword>
<dbReference type="PROSITE" id="PS00211">
    <property type="entry name" value="ABC_TRANSPORTER_1"/>
    <property type="match status" value="1"/>
</dbReference>
<keyword evidence="6" id="KW-0547">Nucleotide-binding</keyword>
<feature type="transmembrane region" description="Helical" evidence="11">
    <location>
        <begin position="70"/>
        <end position="88"/>
    </location>
</feature>
<dbReference type="SMART" id="SM00382">
    <property type="entry name" value="AAA"/>
    <property type="match status" value="1"/>
</dbReference>
<dbReference type="InterPro" id="IPR036640">
    <property type="entry name" value="ABC1_TM_sf"/>
</dbReference>